<proteinExistence type="predicted"/>
<name>A0A371WXX1_9HYPH</name>
<dbReference type="Gene3D" id="3.30.565.10">
    <property type="entry name" value="Histidine kinase-like ATPase, C-terminal domain"/>
    <property type="match status" value="1"/>
</dbReference>
<dbReference type="SUPFAM" id="SSF55874">
    <property type="entry name" value="ATPase domain of HSP90 chaperone/DNA topoisomerase II/histidine kinase"/>
    <property type="match status" value="1"/>
</dbReference>
<keyword evidence="2" id="KW-0547">Nucleotide-binding</keyword>
<keyword evidence="3" id="KW-1185">Reference proteome</keyword>
<keyword evidence="2" id="KW-0067">ATP-binding</keyword>
<dbReference type="Proteomes" id="UP000264310">
    <property type="component" value="Unassembled WGS sequence"/>
</dbReference>
<evidence type="ECO:0000256" key="1">
    <source>
        <dbReference type="SAM" id="MobiDB-lite"/>
    </source>
</evidence>
<dbReference type="EMBL" id="QURL01000013">
    <property type="protein sequence ID" value="RFC61850.1"/>
    <property type="molecule type" value="Genomic_DNA"/>
</dbReference>
<accession>A0A371WXX1</accession>
<feature type="compositionally biased region" description="Acidic residues" evidence="1">
    <location>
        <begin position="656"/>
        <end position="676"/>
    </location>
</feature>
<dbReference type="InterPro" id="IPR036890">
    <property type="entry name" value="HATPase_C_sf"/>
</dbReference>
<gene>
    <name evidence="2" type="ORF">DYI37_19055</name>
</gene>
<organism evidence="2 3">
    <name type="scientific">Fulvimarina endophytica</name>
    <dbReference type="NCBI Taxonomy" id="2293836"/>
    <lineage>
        <taxon>Bacteria</taxon>
        <taxon>Pseudomonadati</taxon>
        <taxon>Pseudomonadota</taxon>
        <taxon>Alphaproteobacteria</taxon>
        <taxon>Hyphomicrobiales</taxon>
        <taxon>Aurantimonadaceae</taxon>
        <taxon>Fulvimarina</taxon>
    </lineage>
</organism>
<protein>
    <submittedName>
        <fullName evidence="2">ATP-binding protein</fullName>
    </submittedName>
</protein>
<dbReference type="OrthoDB" id="8765545at2"/>
<evidence type="ECO:0000313" key="2">
    <source>
        <dbReference type="EMBL" id="RFC61850.1"/>
    </source>
</evidence>
<dbReference type="GO" id="GO:0005524">
    <property type="term" value="F:ATP binding"/>
    <property type="evidence" value="ECO:0007669"/>
    <property type="project" value="UniProtKB-KW"/>
</dbReference>
<comment type="caution">
    <text evidence="2">The sequence shown here is derived from an EMBL/GenBank/DDBJ whole genome shotgun (WGS) entry which is preliminary data.</text>
</comment>
<dbReference type="RefSeq" id="WP_116684867.1">
    <property type="nucleotide sequence ID" value="NZ_QURL01000013.1"/>
</dbReference>
<sequence>MPDKNFKVTLEPDHLRKLSGAKPIPAVAELIWNGVDADATRVDLELDLENVLYPSITVRDNGHGIPHEDVEGLFGKLGGSWKGHGNRSKIKNRILHGKEGKGRFKALALGRVANWVSVYRKDGKTLRFTISIIRDALVDVRVSEPDVVPNTLPTGIEIRITELDHIFRTLQPDQSVPSLSAIFALYLTTYKDVSIYVEHQKLDPDAIIGARETFPLPDIEDDGETYSANVELIEWLAGDERWMFLCGPEGFPFFRSTPNFHTPGRNFSAYLKSDYVNVLQGQGLIDLADMNAPLQSACQAAAERIKLFFKEKDAEDARNEIEKWQAEDVYPYREEPRTSVERAERQVFDILALNLNRQIPDFAELDKRNRAFQLRMLKHAVERGPNELQLIFREVLDLPERKQRELSKLLQEADLANIISASRLVADRLKLLTGLEALIFDPDTKKTLKERSQLHRIIADNNTWIFGEEFSLTVDDQSLTEVLKKHRKLLDDDIVIDAPVKRIDGKVGIVDLMLSRSVPQNHKDEREHLVVELKRPSVKIGDKEITQIKKYAYTVADDERFRGLNTRWSFWIVSNDLDKFARQEVRQKDKPRGQIFQSEEGSITVWVKTWSEILAECRARLKFVEDKLQANVDRERALKYLRTTYDRYLSNRPDPLDEQSEEDVGTDEDESSETAE</sequence>
<dbReference type="Pfam" id="PF13589">
    <property type="entry name" value="HATPase_c_3"/>
    <property type="match status" value="1"/>
</dbReference>
<evidence type="ECO:0000313" key="3">
    <source>
        <dbReference type="Proteomes" id="UP000264310"/>
    </source>
</evidence>
<reference evidence="2 3" key="1">
    <citation type="submission" date="2018-08" db="EMBL/GenBank/DDBJ databases">
        <title>Fulvimarina sp. 85, whole genome shotgun sequence.</title>
        <authorList>
            <person name="Tuo L."/>
        </authorList>
    </citation>
    <scope>NUCLEOTIDE SEQUENCE [LARGE SCALE GENOMIC DNA]</scope>
    <source>
        <strain evidence="2 3">85</strain>
    </source>
</reference>
<dbReference type="AlphaFoldDB" id="A0A371WXX1"/>
<feature type="region of interest" description="Disordered" evidence="1">
    <location>
        <begin position="650"/>
        <end position="676"/>
    </location>
</feature>